<accession>A0AA97NWA8</accession>
<organism evidence="1">
    <name type="scientific">Pyricularia oryzae (strain Y34)</name>
    <name type="common">Rice blast fungus</name>
    <name type="synonym">Magnaporthe oryzae</name>
    <dbReference type="NCBI Taxonomy" id="1143189"/>
    <lineage>
        <taxon>Eukaryota</taxon>
        <taxon>Fungi</taxon>
        <taxon>Dikarya</taxon>
        <taxon>Ascomycota</taxon>
        <taxon>Pezizomycotina</taxon>
        <taxon>Sordariomycetes</taxon>
        <taxon>Sordariomycetidae</taxon>
        <taxon>Magnaporthales</taxon>
        <taxon>Pyriculariaceae</taxon>
        <taxon>Pyricularia</taxon>
    </lineage>
</organism>
<dbReference type="Proteomes" id="UP000011086">
    <property type="component" value="Unassembled WGS sequence"/>
</dbReference>
<sequence length="155" mass="16533">MEQASKTEAKSLKANTGFGDPSYGMTEGICEPDKGIVHLHDLVPRGSRVDDSMLIPRFPSISPAGGNGALRLPREPGRRPLPRKKCEFCICYFSAVGGVGDGSGVNKMAQSYNGISQETYAGRPCLALTHAFHGTREAPGAVKQMHVRPGGTILH</sequence>
<dbReference type="EMBL" id="JH794032">
    <property type="protein sequence ID" value="ELQ37428.1"/>
    <property type="molecule type" value="Genomic_DNA"/>
</dbReference>
<proteinExistence type="predicted"/>
<reference evidence="1" key="1">
    <citation type="journal article" date="2012" name="PLoS Genet.">
        <title>Comparative analysis of the genomes of two field isolates of the rice blast fungus Magnaporthe oryzae.</title>
        <authorList>
            <person name="Xue M."/>
            <person name="Yang J."/>
            <person name="Li Z."/>
            <person name="Hu S."/>
            <person name="Yao N."/>
            <person name="Dean R.A."/>
            <person name="Zhao W."/>
            <person name="Shen M."/>
            <person name="Zhang H."/>
            <person name="Li C."/>
            <person name="Liu L."/>
            <person name="Cao L."/>
            <person name="Xu X."/>
            <person name="Xing Y."/>
            <person name="Hsiang T."/>
            <person name="Zhang Z."/>
            <person name="Xu J.R."/>
            <person name="Peng Y.L."/>
        </authorList>
    </citation>
    <scope>NUCLEOTIDE SEQUENCE</scope>
    <source>
        <strain evidence="1">Y34</strain>
    </source>
</reference>
<name>A0AA97NWA8_PYRO3</name>
<protein>
    <submittedName>
        <fullName evidence="1">Uncharacterized protein</fullName>
    </submittedName>
</protein>
<gene>
    <name evidence="1" type="ORF">OOU_Y34scaffold00594g12</name>
</gene>
<evidence type="ECO:0000313" key="1">
    <source>
        <dbReference type="EMBL" id="ELQ37428.1"/>
    </source>
</evidence>
<dbReference type="AlphaFoldDB" id="A0AA97NWA8"/>